<keyword evidence="3" id="KW-1185">Reference proteome</keyword>
<dbReference type="EMBL" id="FZOJ01000006">
    <property type="protein sequence ID" value="SNS22013.1"/>
    <property type="molecule type" value="Genomic_DNA"/>
</dbReference>
<accession>A0A239CRJ4</accession>
<evidence type="ECO:0000313" key="3">
    <source>
        <dbReference type="Proteomes" id="UP000198304"/>
    </source>
</evidence>
<protein>
    <recommendedName>
        <fullName evidence="4">Holin, phage phi LC3 family</fullName>
    </recommendedName>
</protein>
<keyword evidence="1" id="KW-1133">Transmembrane helix</keyword>
<evidence type="ECO:0008006" key="4">
    <source>
        <dbReference type="Google" id="ProtNLM"/>
    </source>
</evidence>
<gene>
    <name evidence="2" type="ORF">SAMN05446037_100682</name>
</gene>
<evidence type="ECO:0000313" key="2">
    <source>
        <dbReference type="EMBL" id="SNS22013.1"/>
    </source>
</evidence>
<proteinExistence type="predicted"/>
<name>A0A239CRJ4_9FIRM</name>
<keyword evidence="1" id="KW-0812">Transmembrane</keyword>
<keyword evidence="1" id="KW-0472">Membrane</keyword>
<evidence type="ECO:0000256" key="1">
    <source>
        <dbReference type="SAM" id="Phobius"/>
    </source>
</evidence>
<dbReference type="AlphaFoldDB" id="A0A239CRJ4"/>
<sequence>MSKLKYRNYGLWVSIFSLVGLLLGNYGLYETIGLDTESYQTIVDALLATLAMAGVISNPEKGDWYKDSK</sequence>
<dbReference type="Proteomes" id="UP000198304">
    <property type="component" value="Unassembled WGS sequence"/>
</dbReference>
<organism evidence="2 3">
    <name type="scientific">Anaerovirgula multivorans</name>
    <dbReference type="NCBI Taxonomy" id="312168"/>
    <lineage>
        <taxon>Bacteria</taxon>
        <taxon>Bacillati</taxon>
        <taxon>Bacillota</taxon>
        <taxon>Clostridia</taxon>
        <taxon>Peptostreptococcales</taxon>
        <taxon>Natronincolaceae</taxon>
        <taxon>Anaerovirgula</taxon>
    </lineage>
</organism>
<reference evidence="3" key="1">
    <citation type="submission" date="2017-06" db="EMBL/GenBank/DDBJ databases">
        <authorList>
            <person name="Varghese N."/>
            <person name="Submissions S."/>
        </authorList>
    </citation>
    <scope>NUCLEOTIDE SEQUENCE [LARGE SCALE GENOMIC DNA]</scope>
    <source>
        <strain evidence="3">SCA</strain>
    </source>
</reference>
<feature type="transmembrane region" description="Helical" evidence="1">
    <location>
        <begin position="9"/>
        <end position="29"/>
    </location>
</feature>